<evidence type="ECO:0000256" key="1">
    <source>
        <dbReference type="ARBA" id="ARBA00004651"/>
    </source>
</evidence>
<keyword evidence="6 7" id="KW-0472">Membrane</keyword>
<feature type="transmembrane region" description="Helical" evidence="7">
    <location>
        <begin position="200"/>
        <end position="220"/>
    </location>
</feature>
<dbReference type="InterPro" id="IPR027417">
    <property type="entry name" value="P-loop_NTPase"/>
</dbReference>
<feature type="domain" description="Peptidase C39" evidence="10">
    <location>
        <begin position="18"/>
        <end position="134"/>
    </location>
</feature>
<name>A0ABY4X791_9SPHN</name>
<dbReference type="Pfam" id="PF03412">
    <property type="entry name" value="Peptidase_C39"/>
    <property type="match status" value="1"/>
</dbReference>
<dbReference type="Pfam" id="PF00005">
    <property type="entry name" value="ABC_tran"/>
    <property type="match status" value="1"/>
</dbReference>
<evidence type="ECO:0000259" key="8">
    <source>
        <dbReference type="PROSITE" id="PS50893"/>
    </source>
</evidence>
<evidence type="ECO:0000259" key="9">
    <source>
        <dbReference type="PROSITE" id="PS50929"/>
    </source>
</evidence>
<dbReference type="Proteomes" id="UP001056937">
    <property type="component" value="Chromosome 1"/>
</dbReference>
<feature type="transmembrane region" description="Helical" evidence="7">
    <location>
        <begin position="279"/>
        <end position="298"/>
    </location>
</feature>
<dbReference type="SMART" id="SM00382">
    <property type="entry name" value="AAA"/>
    <property type="match status" value="1"/>
</dbReference>
<dbReference type="CDD" id="cd18588">
    <property type="entry name" value="ABC_6TM_CyaB_HlyB_like"/>
    <property type="match status" value="1"/>
</dbReference>
<keyword evidence="3" id="KW-0547">Nucleotide-binding</keyword>
<dbReference type="Gene3D" id="1.20.1560.10">
    <property type="entry name" value="ABC transporter type 1, transmembrane domain"/>
    <property type="match status" value="1"/>
</dbReference>
<dbReference type="InterPro" id="IPR005074">
    <property type="entry name" value="Peptidase_C39"/>
</dbReference>
<dbReference type="Gene3D" id="3.90.70.10">
    <property type="entry name" value="Cysteine proteinases"/>
    <property type="match status" value="1"/>
</dbReference>
<dbReference type="InterPro" id="IPR036640">
    <property type="entry name" value="ABC1_TM_sf"/>
</dbReference>
<dbReference type="Pfam" id="PF00664">
    <property type="entry name" value="ABC_membrane"/>
    <property type="match status" value="1"/>
</dbReference>
<evidence type="ECO:0000313" key="11">
    <source>
        <dbReference type="EMBL" id="USI72798.1"/>
    </source>
</evidence>
<dbReference type="RefSeq" id="WP_252166607.1">
    <property type="nucleotide sequence ID" value="NZ_CP084930.1"/>
</dbReference>
<dbReference type="InterPro" id="IPR039421">
    <property type="entry name" value="Type_1_exporter"/>
</dbReference>
<dbReference type="InterPro" id="IPR003593">
    <property type="entry name" value="AAA+_ATPase"/>
</dbReference>
<keyword evidence="2 7" id="KW-0812">Transmembrane</keyword>
<dbReference type="SUPFAM" id="SSF90123">
    <property type="entry name" value="ABC transporter transmembrane region"/>
    <property type="match status" value="1"/>
</dbReference>
<proteinExistence type="predicted"/>
<dbReference type="PANTHER" id="PTHR24221">
    <property type="entry name" value="ATP-BINDING CASSETTE SUB-FAMILY B"/>
    <property type="match status" value="1"/>
</dbReference>
<dbReference type="InterPro" id="IPR011527">
    <property type="entry name" value="ABC1_TM_dom"/>
</dbReference>
<feature type="domain" description="ABC transporter" evidence="8">
    <location>
        <begin position="479"/>
        <end position="714"/>
    </location>
</feature>
<dbReference type="SUPFAM" id="SSF52540">
    <property type="entry name" value="P-loop containing nucleoside triphosphate hydrolases"/>
    <property type="match status" value="1"/>
</dbReference>
<dbReference type="InterPro" id="IPR010132">
    <property type="entry name" value="ATPase_T1SS_HlyB"/>
</dbReference>
<accession>A0ABY4X791</accession>
<dbReference type="PROSITE" id="PS50893">
    <property type="entry name" value="ABC_TRANSPORTER_2"/>
    <property type="match status" value="1"/>
</dbReference>
<protein>
    <submittedName>
        <fullName evidence="11">Type I secretion system permease/ATPase</fullName>
    </submittedName>
</protein>
<dbReference type="Gene3D" id="3.40.50.300">
    <property type="entry name" value="P-loop containing nucleotide triphosphate hydrolases"/>
    <property type="match status" value="1"/>
</dbReference>
<gene>
    <name evidence="11" type="ORF">LHA26_16240</name>
</gene>
<evidence type="ECO:0000256" key="6">
    <source>
        <dbReference type="ARBA" id="ARBA00023136"/>
    </source>
</evidence>
<sequence>MDQIVGDPPVGARRPVFQSGALWALARVARYHRRAADPAVLAHELAVGRRPAAGRDIVRGARLLGLRARVLNGQTAARLEAAPRPLVIGLRNGRYGVLRRIRGEDALALPGGGGPKRIGSAALAEIWSGEMILIAPEREPLEPGDRVDWRWFGGTVWRYRRPLAQVLVASLFVQLFALVTPLFFQIIIDKVLVHKAYDTLMLVGGALVVINVFDVLLQWLRSYVLTHTSSRIDVELGSQLYRKLLRLPLGYFEQRPTGQTVARVREIENIRSFLTGQGLTSLIDCLFTIIFLAVLFLYSVKLGIIVTVMVPAYMLVVMLIRPWLRRRVNERFNRSAESQQFLVESIVGAATLKAAAVEPFAAQQWEERLALYVGAAFRTQMLGTTGQMLIQYLTKLSTVLILFFGAQEVIEGRLTVGGLIAFNMIANQMTAPVLRLANLWQDFQQVQVSVERLGDILNTPAEPEGGTAGQTPPPLKGAIAFRGVTFRYAPETKPVLRDIDLAIAPGEVIGVVGPSGSGKSTLAKLIQRLYLPEAGQIRLDGRPAEDVHTAWLRRQIGVVLQENLLFNRTVHENIALAAPKMPRAKVIAMARLAGADEFIRALPEGYDTRIVERGANLSGGQRQRLAIARALARDPRILIFDEATSALDFETEAIIQANMKQIVAGRTVIIVAHRLAAVRDCDRIIGLRDGRIVESGSHAELLAAGGLYAGLWALQVQGAAA</sequence>
<comment type="subcellular location">
    <subcellularLocation>
        <location evidence="1">Cell membrane</location>
        <topology evidence="1">Multi-pass membrane protein</topology>
    </subcellularLocation>
</comment>
<dbReference type="InterPro" id="IPR017871">
    <property type="entry name" value="ABC_transporter-like_CS"/>
</dbReference>
<evidence type="ECO:0000256" key="2">
    <source>
        <dbReference type="ARBA" id="ARBA00022692"/>
    </source>
</evidence>
<evidence type="ECO:0000256" key="5">
    <source>
        <dbReference type="ARBA" id="ARBA00022989"/>
    </source>
</evidence>
<keyword evidence="5 7" id="KW-1133">Transmembrane helix</keyword>
<dbReference type="PROSITE" id="PS50929">
    <property type="entry name" value="ABC_TM1F"/>
    <property type="match status" value="1"/>
</dbReference>
<dbReference type="PANTHER" id="PTHR24221:SF647">
    <property type="entry name" value="BLL6336 PROTEIN"/>
    <property type="match status" value="1"/>
</dbReference>
<dbReference type="PROSITE" id="PS00211">
    <property type="entry name" value="ABC_TRANSPORTER_1"/>
    <property type="match status" value="1"/>
</dbReference>
<evidence type="ECO:0000313" key="12">
    <source>
        <dbReference type="Proteomes" id="UP001056937"/>
    </source>
</evidence>
<evidence type="ECO:0000256" key="7">
    <source>
        <dbReference type="SAM" id="Phobius"/>
    </source>
</evidence>
<feature type="transmembrane region" description="Helical" evidence="7">
    <location>
        <begin position="166"/>
        <end position="188"/>
    </location>
</feature>
<reference evidence="11" key="1">
    <citation type="journal article" date="2022" name="Toxins">
        <title>Genomic Analysis of Sphingopyxis sp. USTB-05 for Biodegrading Cyanobacterial Hepatotoxins.</title>
        <authorList>
            <person name="Liu C."/>
            <person name="Xu Q."/>
            <person name="Zhao Z."/>
            <person name="Zhang H."/>
            <person name="Liu X."/>
            <person name="Yin C."/>
            <person name="Liu Y."/>
            <person name="Yan H."/>
        </authorList>
    </citation>
    <scope>NUCLEOTIDE SEQUENCE</scope>
    <source>
        <strain evidence="11">NBD5</strain>
    </source>
</reference>
<feature type="transmembrane region" description="Helical" evidence="7">
    <location>
        <begin position="304"/>
        <end position="324"/>
    </location>
</feature>
<dbReference type="EMBL" id="CP084930">
    <property type="protein sequence ID" value="USI72798.1"/>
    <property type="molecule type" value="Genomic_DNA"/>
</dbReference>
<dbReference type="PROSITE" id="PS50990">
    <property type="entry name" value="PEPTIDASE_C39"/>
    <property type="match status" value="1"/>
</dbReference>
<organism evidence="11 12">
    <name type="scientific">Sphingomonas morindae</name>
    <dbReference type="NCBI Taxonomy" id="1541170"/>
    <lineage>
        <taxon>Bacteria</taxon>
        <taxon>Pseudomonadati</taxon>
        <taxon>Pseudomonadota</taxon>
        <taxon>Alphaproteobacteria</taxon>
        <taxon>Sphingomonadales</taxon>
        <taxon>Sphingomonadaceae</taxon>
        <taxon>Sphingomonas</taxon>
    </lineage>
</organism>
<keyword evidence="12" id="KW-1185">Reference proteome</keyword>
<evidence type="ECO:0000256" key="3">
    <source>
        <dbReference type="ARBA" id="ARBA00022741"/>
    </source>
</evidence>
<dbReference type="NCBIfam" id="TIGR01846">
    <property type="entry name" value="type_I_sec_HlyB"/>
    <property type="match status" value="1"/>
</dbReference>
<feature type="domain" description="ABC transmembrane type-1" evidence="9">
    <location>
        <begin position="166"/>
        <end position="445"/>
    </location>
</feature>
<evidence type="ECO:0000259" key="10">
    <source>
        <dbReference type="PROSITE" id="PS50990"/>
    </source>
</evidence>
<keyword evidence="4" id="KW-0067">ATP-binding</keyword>
<evidence type="ECO:0000256" key="4">
    <source>
        <dbReference type="ARBA" id="ARBA00022840"/>
    </source>
</evidence>
<dbReference type="InterPro" id="IPR003439">
    <property type="entry name" value="ABC_transporter-like_ATP-bd"/>
</dbReference>